<name>D8QCZ3_SCHCM</name>
<dbReference type="STRING" id="578458.D8QCZ3"/>
<comment type="subcellular location">
    <subcellularLocation>
        <location evidence="1">Mitochondrion inner membrane</location>
        <topology evidence="1">Single-pass membrane protein</topology>
    </subcellularLocation>
</comment>
<dbReference type="HOGENOM" id="CLU_037786_0_0_1"/>
<gene>
    <name evidence="10" type="ORF">SCHCODRAFT_16995</name>
</gene>
<dbReference type="Proteomes" id="UP000007431">
    <property type="component" value="Unassembled WGS sequence"/>
</dbReference>
<keyword evidence="6" id="KW-0472">Membrane</keyword>
<protein>
    <recommendedName>
        <fullName evidence="9">Letm1 RBD domain-containing protein</fullName>
    </recommendedName>
</protein>
<keyword evidence="11" id="KW-1185">Reference proteome</keyword>
<evidence type="ECO:0000256" key="8">
    <source>
        <dbReference type="SAM" id="MobiDB-lite"/>
    </source>
</evidence>
<evidence type="ECO:0000256" key="6">
    <source>
        <dbReference type="ARBA" id="ARBA00023136"/>
    </source>
</evidence>
<keyword evidence="2" id="KW-0812">Transmembrane</keyword>
<feature type="domain" description="Letm1 RBD" evidence="9">
    <location>
        <begin position="205"/>
        <end position="411"/>
    </location>
</feature>
<evidence type="ECO:0000256" key="7">
    <source>
        <dbReference type="PROSITE-ProRule" id="PRU01094"/>
    </source>
</evidence>
<dbReference type="VEuPathDB" id="FungiDB:SCHCODRAFT_02635630"/>
<feature type="compositionally biased region" description="Low complexity" evidence="8">
    <location>
        <begin position="93"/>
        <end position="108"/>
    </location>
</feature>
<dbReference type="eggNOG" id="KOG1043">
    <property type="taxonomic scope" value="Eukaryota"/>
</dbReference>
<dbReference type="GO" id="GO:0005743">
    <property type="term" value="C:mitochondrial inner membrane"/>
    <property type="evidence" value="ECO:0007669"/>
    <property type="project" value="UniProtKB-SubCell"/>
</dbReference>
<dbReference type="PANTHER" id="PTHR14009">
    <property type="entry name" value="LEUCINE ZIPPER-EF-HAND CONTAINING TRANSMEMBRANE PROTEIN"/>
    <property type="match status" value="1"/>
</dbReference>
<dbReference type="PANTHER" id="PTHR14009:SF1">
    <property type="entry name" value="MITOCHONDRIAL PROTON_CALCIUM EXCHANGER PROTEIN"/>
    <property type="match status" value="1"/>
</dbReference>
<keyword evidence="5 7" id="KW-0496">Mitochondrion</keyword>
<keyword evidence="3" id="KW-0999">Mitochondrion inner membrane</keyword>
<dbReference type="GO" id="GO:0030003">
    <property type="term" value="P:intracellular monoatomic cation homeostasis"/>
    <property type="evidence" value="ECO:0007669"/>
    <property type="project" value="TreeGrafter"/>
</dbReference>
<dbReference type="GeneID" id="9591340"/>
<proteinExistence type="predicted"/>
<evidence type="ECO:0000313" key="10">
    <source>
        <dbReference type="EMBL" id="EFI94613.1"/>
    </source>
</evidence>
<dbReference type="InParanoid" id="D8QCZ3"/>
<organism evidence="11">
    <name type="scientific">Schizophyllum commune (strain H4-8 / FGSC 9210)</name>
    <name type="common">Split gill fungus</name>
    <dbReference type="NCBI Taxonomy" id="578458"/>
    <lineage>
        <taxon>Eukaryota</taxon>
        <taxon>Fungi</taxon>
        <taxon>Dikarya</taxon>
        <taxon>Basidiomycota</taxon>
        <taxon>Agaricomycotina</taxon>
        <taxon>Agaricomycetes</taxon>
        <taxon>Agaricomycetidae</taxon>
        <taxon>Agaricales</taxon>
        <taxon>Schizophyllaceae</taxon>
        <taxon>Schizophyllum</taxon>
    </lineage>
</organism>
<dbReference type="InterPro" id="IPR033122">
    <property type="entry name" value="LETM1-like_RBD"/>
</dbReference>
<accession>D8QCZ3</accession>
<dbReference type="GO" id="GO:0043022">
    <property type="term" value="F:ribosome binding"/>
    <property type="evidence" value="ECO:0007669"/>
    <property type="project" value="InterPro"/>
</dbReference>
<dbReference type="InterPro" id="IPR044202">
    <property type="entry name" value="LETM1/MDM38-like"/>
</dbReference>
<evidence type="ECO:0000256" key="3">
    <source>
        <dbReference type="ARBA" id="ARBA00022792"/>
    </source>
</evidence>
<evidence type="ECO:0000256" key="1">
    <source>
        <dbReference type="ARBA" id="ARBA00004434"/>
    </source>
</evidence>
<dbReference type="PROSITE" id="PS51758">
    <property type="entry name" value="LETM1_RBD"/>
    <property type="match status" value="1"/>
</dbReference>
<evidence type="ECO:0000259" key="9">
    <source>
        <dbReference type="PROSITE" id="PS51758"/>
    </source>
</evidence>
<evidence type="ECO:0000313" key="11">
    <source>
        <dbReference type="Proteomes" id="UP000007431"/>
    </source>
</evidence>
<dbReference type="AlphaFoldDB" id="D8QCZ3"/>
<reference evidence="10 11" key="1">
    <citation type="journal article" date="2010" name="Nat. Biotechnol.">
        <title>Genome sequence of the model mushroom Schizophyllum commune.</title>
        <authorList>
            <person name="Ohm R.A."/>
            <person name="de Jong J.F."/>
            <person name="Lugones L.G."/>
            <person name="Aerts A."/>
            <person name="Kothe E."/>
            <person name="Stajich J.E."/>
            <person name="de Vries R.P."/>
            <person name="Record E."/>
            <person name="Levasseur A."/>
            <person name="Baker S.E."/>
            <person name="Bartholomew K.A."/>
            <person name="Coutinho P.M."/>
            <person name="Erdmann S."/>
            <person name="Fowler T.J."/>
            <person name="Gathman A.C."/>
            <person name="Lombard V."/>
            <person name="Henrissat B."/>
            <person name="Knabe N."/>
            <person name="Kuees U."/>
            <person name="Lilly W.W."/>
            <person name="Lindquist E."/>
            <person name="Lucas S."/>
            <person name="Magnuson J.K."/>
            <person name="Piumi F."/>
            <person name="Raudaskoski M."/>
            <person name="Salamov A."/>
            <person name="Schmutz J."/>
            <person name="Schwarze F.W.M.R."/>
            <person name="vanKuyk P.A."/>
            <person name="Horton J.S."/>
            <person name="Grigoriev I.V."/>
            <person name="Woesten H.A.B."/>
        </authorList>
    </citation>
    <scope>NUCLEOTIDE SEQUENCE [LARGE SCALE GENOMIC DNA]</scope>
    <source>
        <strain evidence="11">H4-8 / FGSC 9210</strain>
    </source>
</reference>
<dbReference type="OrthoDB" id="73691at2759"/>
<keyword evidence="4" id="KW-1133">Transmembrane helix</keyword>
<dbReference type="OMA" id="WETRFIR"/>
<dbReference type="EMBL" id="GL377309">
    <property type="protein sequence ID" value="EFI94613.1"/>
    <property type="molecule type" value="Genomic_DNA"/>
</dbReference>
<feature type="compositionally biased region" description="Basic and acidic residues" evidence="8">
    <location>
        <begin position="109"/>
        <end position="118"/>
    </location>
</feature>
<feature type="region of interest" description="Disordered" evidence="8">
    <location>
        <begin position="54"/>
        <end position="131"/>
    </location>
</feature>
<evidence type="ECO:0000256" key="4">
    <source>
        <dbReference type="ARBA" id="ARBA00022989"/>
    </source>
</evidence>
<dbReference type="RefSeq" id="XP_003029516.1">
    <property type="nucleotide sequence ID" value="XM_003029470.1"/>
</dbReference>
<evidence type="ECO:0000256" key="2">
    <source>
        <dbReference type="ARBA" id="ARBA00022692"/>
    </source>
</evidence>
<dbReference type="KEGG" id="scm:SCHCO_02635630"/>
<evidence type="ECO:0000256" key="5">
    <source>
        <dbReference type="ARBA" id="ARBA00023128"/>
    </source>
</evidence>
<sequence>MFAPARRNAGLIPSLVRPTDLYRHSSILQAHASLVTGCSSHSFPSLNPSPILLHRYYSTPNTDPARREQRDSAPSPTPQAKEPKVVLRPGPIKPNSSATKKASSTPSSSKKDTNDASHLHPPPPPSPLHPHDVKEAVAQDLQEAYVHGVFKPPPPDASTLGKWWHTIVQYTKFYYNGVKMVATRAPQVREIRARLKGTAPGPPPTRAEVRMVALHEQDVRKMVPFIMIVIIAEELIPLVAIWAPWMLPSTCVLPIQRARIIEGKHRAAVEASARSGSTFAELRAAAKGDPPRVSLAALSTVPRLAQTDLCRILHTSGFFPRRNIEKQLRAVAADDALLIREILPTKRVGLTDEELADALADRGIPHEGLPRKQQEKLLLTWLEDVARFAEQPEEGLERRLYLVLGYKPLGA</sequence>